<evidence type="ECO:0000259" key="2">
    <source>
        <dbReference type="Pfam" id="PF05378"/>
    </source>
</evidence>
<dbReference type="InterPro" id="IPR008040">
    <property type="entry name" value="Hydant_A_N"/>
</dbReference>
<feature type="domain" description="Hydantoinase A/oxoprolinase" evidence="1">
    <location>
        <begin position="209"/>
        <end position="499"/>
    </location>
</feature>
<sequence>MTHSSSASCRIGIDVGGTFTDFVLANQATGQILRHKEPSVPADPSMSIERGVPKLLEMAGVTAGDVELIVHGTTLALNATIQRKGSRLGLVVSRGLRGVLEIARSQMPTAFDFMMDREEPLVPRSLVREIGARSDRDGNVLIPIDAAELDTLAAAYAGAGVEAITVMLMHSFANPALEHEVVAELQARLPGIAVSASSDIWPEQREFERAMVALLNSYTQPLMNQYFDRLAQRVATLGVAAPIYITSNNGGILSLETARQRPIDTILSGPASGVVAAMTIAQQTGEGHIITVDMGGTSADMAMVHDGRSANTTHARVGDFPLVMPIIGVNAIGAGGGSVVWVDEHGMLKIGPHSAGAHPGPICYGNGGTDVTITDCFLVAGYLDADNFLGGRVKLQRDLARAALAGIAAKLGYEGEAAPERVAEAALRVAAAVMASEMSRELAQHGGDVRDYSLLAFGGAGPTTANLVADEAGIRTLIVPALPATFCALGAILADVKRDYVVSRRLQLESEPGALAELDAIFTGLESEAGDWIAGEGDFLETVAYEYILDMRYVGQGFDLSVTLPASLRQALDTARVREVFEAAHLAKYGYSDDDSAIIVNAERVRVVGTVPSVPMPRTARSDGPATASGSRRVFNDGRLADVPVYRRPELLAGQFFTGPALVEQNDTTIWILPGWHCTVDLYGNLVARQNQS</sequence>
<dbReference type="Pfam" id="PF01968">
    <property type="entry name" value="Hydantoinase_A"/>
    <property type="match status" value="1"/>
</dbReference>
<dbReference type="PANTHER" id="PTHR11365">
    <property type="entry name" value="5-OXOPROLINASE RELATED"/>
    <property type="match status" value="1"/>
</dbReference>
<dbReference type="Pfam" id="PF05378">
    <property type="entry name" value="Hydant_A_N"/>
    <property type="match status" value="1"/>
</dbReference>
<feature type="domain" description="Acetophenone carboxylase-like C-terminal" evidence="3">
    <location>
        <begin position="514"/>
        <end position="682"/>
    </location>
</feature>
<dbReference type="RefSeq" id="WP_380098290.1">
    <property type="nucleotide sequence ID" value="NZ_JBHRYD010000015.1"/>
</dbReference>
<proteinExistence type="predicted"/>
<evidence type="ECO:0000313" key="4">
    <source>
        <dbReference type="EMBL" id="MFC3706210.1"/>
    </source>
</evidence>
<name>A0ABV7X843_9HYPH</name>
<comment type="caution">
    <text evidence="4">The sequence shown here is derived from an EMBL/GenBank/DDBJ whole genome shotgun (WGS) entry which is preliminary data.</text>
</comment>
<dbReference type="InterPro" id="IPR049517">
    <property type="entry name" value="ACX-like_C"/>
</dbReference>
<evidence type="ECO:0000259" key="3">
    <source>
        <dbReference type="Pfam" id="PF19278"/>
    </source>
</evidence>
<dbReference type="InterPro" id="IPR045079">
    <property type="entry name" value="Oxoprolinase-like"/>
</dbReference>
<organism evidence="4 5">
    <name type="scientific">Devosia honganensis</name>
    <dbReference type="NCBI Taxonomy" id="1610527"/>
    <lineage>
        <taxon>Bacteria</taxon>
        <taxon>Pseudomonadati</taxon>
        <taxon>Pseudomonadota</taxon>
        <taxon>Alphaproteobacteria</taxon>
        <taxon>Hyphomicrobiales</taxon>
        <taxon>Devosiaceae</taxon>
        <taxon>Devosia</taxon>
    </lineage>
</organism>
<gene>
    <name evidence="4" type="ORF">ACFOOL_15765</name>
</gene>
<dbReference type="EMBL" id="JBHRYD010000015">
    <property type="protein sequence ID" value="MFC3706210.1"/>
    <property type="molecule type" value="Genomic_DNA"/>
</dbReference>
<dbReference type="Proteomes" id="UP001595613">
    <property type="component" value="Unassembled WGS sequence"/>
</dbReference>
<keyword evidence="5" id="KW-1185">Reference proteome</keyword>
<dbReference type="SUPFAM" id="SSF53067">
    <property type="entry name" value="Actin-like ATPase domain"/>
    <property type="match status" value="1"/>
</dbReference>
<feature type="domain" description="Hydantoinase/oxoprolinase N-terminal" evidence="2">
    <location>
        <begin position="10"/>
        <end position="185"/>
    </location>
</feature>
<evidence type="ECO:0000313" key="5">
    <source>
        <dbReference type="Proteomes" id="UP001595613"/>
    </source>
</evidence>
<accession>A0ABV7X843</accession>
<reference evidence="5" key="1">
    <citation type="journal article" date="2019" name="Int. J. Syst. Evol. Microbiol.">
        <title>The Global Catalogue of Microorganisms (GCM) 10K type strain sequencing project: providing services to taxonomists for standard genome sequencing and annotation.</title>
        <authorList>
            <consortium name="The Broad Institute Genomics Platform"/>
            <consortium name="The Broad Institute Genome Sequencing Center for Infectious Disease"/>
            <person name="Wu L."/>
            <person name="Ma J."/>
        </authorList>
    </citation>
    <scope>NUCLEOTIDE SEQUENCE [LARGE SCALE GENOMIC DNA]</scope>
    <source>
        <strain evidence="5">KCTC 42281</strain>
    </source>
</reference>
<dbReference type="InterPro" id="IPR043129">
    <property type="entry name" value="ATPase_NBD"/>
</dbReference>
<evidence type="ECO:0000259" key="1">
    <source>
        <dbReference type="Pfam" id="PF01968"/>
    </source>
</evidence>
<dbReference type="PANTHER" id="PTHR11365:SF23">
    <property type="entry name" value="HYPOTHETICAL 5-OXOPROLINASE (EUROFUNG)-RELATED"/>
    <property type="match status" value="1"/>
</dbReference>
<protein>
    <submittedName>
        <fullName evidence="4">Hydantoinase/oxoprolinase family protein</fullName>
    </submittedName>
</protein>
<dbReference type="Pfam" id="PF19278">
    <property type="entry name" value="Hydant_A_C"/>
    <property type="match status" value="1"/>
</dbReference>
<dbReference type="InterPro" id="IPR002821">
    <property type="entry name" value="Hydantoinase_A"/>
</dbReference>